<keyword evidence="3" id="KW-1185">Reference proteome</keyword>
<organism evidence="2 3">
    <name type="scientific">Pseudomaricurvus hydrocarbonicus</name>
    <dbReference type="NCBI Taxonomy" id="1470433"/>
    <lineage>
        <taxon>Bacteria</taxon>
        <taxon>Pseudomonadati</taxon>
        <taxon>Pseudomonadota</taxon>
        <taxon>Gammaproteobacteria</taxon>
        <taxon>Cellvibrionales</taxon>
        <taxon>Cellvibrionaceae</taxon>
        <taxon>Pseudomaricurvus</taxon>
    </lineage>
</organism>
<name>A0A9E5MI71_9GAMM</name>
<evidence type="ECO:0000313" key="2">
    <source>
        <dbReference type="EMBL" id="NHO66936.1"/>
    </source>
</evidence>
<sequence length="103" mass="11994">MTIYDLMIAFVVGIVGLLIWQNAGYRDRAISLAKQHCEHMNVQLLDDTVSLLSLRLKRDKRGNFALARRYEFEFTATGDQRYRGDMTLMGSRLYDVNLEPHRI</sequence>
<dbReference type="EMBL" id="JAAONZ010000013">
    <property type="protein sequence ID" value="NHO66936.1"/>
    <property type="molecule type" value="Genomic_DNA"/>
</dbReference>
<feature type="transmembrane region" description="Helical" evidence="1">
    <location>
        <begin position="6"/>
        <end position="25"/>
    </location>
</feature>
<gene>
    <name evidence="2" type="ORF">G8770_15400</name>
</gene>
<keyword evidence="1" id="KW-0472">Membrane</keyword>
<dbReference type="Pfam" id="PF11743">
    <property type="entry name" value="DUF3301"/>
    <property type="match status" value="1"/>
</dbReference>
<dbReference type="RefSeq" id="WP_167188702.1">
    <property type="nucleotide sequence ID" value="NZ_JAAONZ010000013.1"/>
</dbReference>
<evidence type="ECO:0000256" key="1">
    <source>
        <dbReference type="SAM" id="Phobius"/>
    </source>
</evidence>
<evidence type="ECO:0000313" key="3">
    <source>
        <dbReference type="Proteomes" id="UP000787472"/>
    </source>
</evidence>
<keyword evidence="1" id="KW-0812">Transmembrane</keyword>
<keyword evidence="1" id="KW-1133">Transmembrane helix</keyword>
<accession>A0A9E5MI71</accession>
<protein>
    <submittedName>
        <fullName evidence="2">DUF3301 domain-containing protein</fullName>
    </submittedName>
</protein>
<reference evidence="2" key="1">
    <citation type="submission" date="2020-03" db="EMBL/GenBank/DDBJ databases">
        <authorList>
            <person name="Guo F."/>
        </authorList>
    </citation>
    <scope>NUCLEOTIDE SEQUENCE</scope>
    <source>
        <strain evidence="2">JCM 30134</strain>
    </source>
</reference>
<dbReference type="AlphaFoldDB" id="A0A9E5MI71"/>
<proteinExistence type="predicted"/>
<dbReference type="InterPro" id="IPR021732">
    <property type="entry name" value="DUF3301"/>
</dbReference>
<dbReference type="Proteomes" id="UP000787472">
    <property type="component" value="Unassembled WGS sequence"/>
</dbReference>
<comment type="caution">
    <text evidence="2">The sequence shown here is derived from an EMBL/GenBank/DDBJ whole genome shotgun (WGS) entry which is preliminary data.</text>
</comment>